<dbReference type="RefSeq" id="WP_000025241.1">
    <property type="nucleotide sequence ID" value="NZ_CP032365.1"/>
</dbReference>
<evidence type="ECO:0000313" key="2">
    <source>
        <dbReference type="EMBL" id="KKZ98991.1"/>
    </source>
</evidence>
<dbReference type="CDD" id="cd16891">
    <property type="entry name" value="CwlT-like"/>
    <property type="match status" value="1"/>
</dbReference>
<dbReference type="GeneID" id="51135108"/>
<dbReference type="Pfam" id="PF13702">
    <property type="entry name" value="Lysozyme_like"/>
    <property type="match status" value="1"/>
</dbReference>
<dbReference type="FunFam" id="1.10.530.10:FF:000013">
    <property type="entry name" value="Pneumococcal vaccine antigen A"/>
    <property type="match status" value="1"/>
</dbReference>
<protein>
    <submittedName>
        <fullName evidence="3">Lysozyme-like</fullName>
    </submittedName>
</protein>
<dbReference type="Proteomes" id="UP000183507">
    <property type="component" value="Unassembled WGS sequence"/>
</dbReference>
<organism evidence="2 4">
    <name type="scientific">Bacillus wiedmannii</name>
    <dbReference type="NCBI Taxonomy" id="1890302"/>
    <lineage>
        <taxon>Bacteria</taxon>
        <taxon>Bacillati</taxon>
        <taxon>Bacillota</taxon>
        <taxon>Bacilli</taxon>
        <taxon>Bacillales</taxon>
        <taxon>Bacillaceae</taxon>
        <taxon>Bacillus</taxon>
        <taxon>Bacillus cereus group</taxon>
    </lineage>
</organism>
<evidence type="ECO:0000313" key="4">
    <source>
        <dbReference type="Proteomes" id="UP000035350"/>
    </source>
</evidence>
<dbReference type="PANTHER" id="PTHR34135:SF3">
    <property type="entry name" value="PNEUMOCOCCAL VACCINE ANTIGEN A"/>
    <property type="match status" value="1"/>
</dbReference>
<dbReference type="SUPFAM" id="SSF53955">
    <property type="entry name" value="Lysozyme-like"/>
    <property type="match status" value="1"/>
</dbReference>
<dbReference type="PANTHER" id="PTHR34135">
    <property type="entry name" value="LYSOZYME"/>
    <property type="match status" value="1"/>
</dbReference>
<reference evidence="3" key="4">
    <citation type="submission" date="2016-10" db="EMBL/GenBank/DDBJ databases">
        <authorList>
            <person name="de Groot N.N."/>
        </authorList>
    </citation>
    <scope>NUCLEOTIDE SEQUENCE [LARGE SCALE GENOMIC DNA]</scope>
    <source>
        <strain evidence="3">KPR-7A</strain>
    </source>
</reference>
<reference evidence="5" key="5">
    <citation type="submission" date="2016-10" db="EMBL/GenBank/DDBJ databases">
        <authorList>
            <person name="Varghese N."/>
        </authorList>
    </citation>
    <scope>NUCLEOTIDE SEQUENCE [LARGE SCALE GENOMIC DNA]</scope>
    <source>
        <strain evidence="5">KPR-7A</strain>
    </source>
</reference>
<dbReference type="Gene3D" id="1.10.530.10">
    <property type="match status" value="1"/>
</dbReference>
<evidence type="ECO:0000259" key="1">
    <source>
        <dbReference type="Pfam" id="PF13702"/>
    </source>
</evidence>
<dbReference type="Proteomes" id="UP000035350">
    <property type="component" value="Unassembled WGS sequence"/>
</dbReference>
<accession>A0A0G8CIY2</accession>
<sequence>MSILATSVKTKNLPQQVLRWQSMVESECSAQGVPELIPYVLGIIMVESDGNSEKTPDIMQSSESQGWPMNTIKNPKDSIYYGVKHLKGAFDDAKKNGITDLSAIVQSYNFGRAYLRWLASNKKQHSLPVADLYSKTVVAPSLGNTTGAMVRYSNPIAVAYNGGYRYKNGGNFFYAEIVKQYVDFDGGTNPSENKEPSEWARSAWKWGLEKGIVDGNSHPHGTVVEEILVHMLQRVYNNKVFLGTGSAVSFAIDTSYRNGEPSEWARDAWKWGLEKGIVDGNSHPHGEVTEEILVHMLQRVYNNKVFSGTGSSGAFVTNVSYQNGEPSEWARDAWKWGLEKGIIDGNSHPHGKVTEEILVHILQRCTNNGVFK</sequence>
<dbReference type="GO" id="GO:0016052">
    <property type="term" value="P:carbohydrate catabolic process"/>
    <property type="evidence" value="ECO:0007669"/>
    <property type="project" value="TreeGrafter"/>
</dbReference>
<evidence type="ECO:0000313" key="5">
    <source>
        <dbReference type="Proteomes" id="UP000183507"/>
    </source>
</evidence>
<dbReference type="AlphaFoldDB" id="A0A0G8CIY2"/>
<feature type="domain" description="CwlT-like lysozyme" evidence="1">
    <location>
        <begin position="15"/>
        <end position="181"/>
    </location>
</feature>
<evidence type="ECO:0000313" key="3">
    <source>
        <dbReference type="EMBL" id="SDC59398.1"/>
    </source>
</evidence>
<dbReference type="PATRIC" id="fig|1396.433.peg.2454"/>
<dbReference type="InterPro" id="IPR047194">
    <property type="entry name" value="CwlT-like_lysozyme"/>
</dbReference>
<reference evidence="4" key="2">
    <citation type="submission" date="2015-04" db="EMBL/GenBank/DDBJ databases">
        <title>Draft Genome Sequences of Eight Spore-Forming Food Isolates of Bacillus cereus Genome sequencing.</title>
        <authorList>
            <person name="Krawcyk A.O."/>
            <person name="de Jong A."/>
            <person name="Eijlander R.T."/>
            <person name="Berendsen E.M."/>
            <person name="Holsappel S."/>
            <person name="Wells-Bennik M."/>
            <person name="Kuipers O.P."/>
        </authorList>
    </citation>
    <scope>NUCLEOTIDE SEQUENCE [LARGE SCALE GENOMIC DNA]</scope>
    <source>
        <strain evidence="4">B4147</strain>
    </source>
</reference>
<reference evidence="2" key="3">
    <citation type="submission" date="2015-04" db="EMBL/GenBank/DDBJ databases">
        <authorList>
            <person name="Syromyatnikov M.Y."/>
            <person name="Popov V.N."/>
        </authorList>
    </citation>
    <scope>NUCLEOTIDE SEQUENCE</scope>
    <source>
        <strain evidence="2">B4147</strain>
    </source>
</reference>
<dbReference type="EMBL" id="FMZR01000002">
    <property type="protein sequence ID" value="SDC59398.1"/>
    <property type="molecule type" value="Genomic_DNA"/>
</dbReference>
<accession>A0A1G6MUV8</accession>
<proteinExistence type="predicted"/>
<reference evidence="2 4" key="1">
    <citation type="journal article" date="2015" name="Genome Announc.">
        <title>Next-Generation Whole-Genome Sequencing of Eight Strains of Bacillus cereus, Isolated from Food.</title>
        <authorList>
            <person name="Krawczyk A.O."/>
            <person name="de Jong A."/>
            <person name="Eijlander R.T."/>
            <person name="Berendsen E.M."/>
            <person name="Holsappel S."/>
            <person name="Wells-Bennik M.H."/>
            <person name="Kuipers O.P."/>
        </authorList>
    </citation>
    <scope>NUCLEOTIDE SEQUENCE [LARGE SCALE GENOMIC DNA]</scope>
    <source>
        <strain evidence="2 4">B4147</strain>
    </source>
</reference>
<dbReference type="EMBL" id="LCYN01000004">
    <property type="protein sequence ID" value="KKZ98991.1"/>
    <property type="molecule type" value="Genomic_DNA"/>
</dbReference>
<dbReference type="InterPro" id="IPR023346">
    <property type="entry name" value="Lysozyme-like_dom_sf"/>
</dbReference>
<gene>
    <name evidence="2" type="ORF">B4147_3575</name>
    <name evidence="3" type="ORF">SAMN04487767_102393</name>
</gene>
<name>A0A0G8CIY2_9BACI</name>